<dbReference type="Proteomes" id="UP000315234">
    <property type="component" value="Unassembled WGS sequence"/>
</dbReference>
<dbReference type="AlphaFoldDB" id="A0ABC9ZMN3"/>
<gene>
    <name evidence="1" type="ORF">Cst04h_14070</name>
</gene>
<evidence type="ECO:0000313" key="1">
    <source>
        <dbReference type="EMBL" id="GEA43237.1"/>
    </source>
</evidence>
<evidence type="ECO:0000313" key="2">
    <source>
        <dbReference type="Proteomes" id="UP000315234"/>
    </source>
</evidence>
<proteinExistence type="predicted"/>
<reference evidence="1 2" key="1">
    <citation type="submission" date="2019-06" db="EMBL/GenBank/DDBJ databases">
        <title>Draft genome sequence of Corynebacterium striatum NBRC 15291.</title>
        <authorList>
            <person name="Miura T."/>
            <person name="Furukawa M."/>
            <person name="Shimamura M."/>
            <person name="Ohyama Y."/>
            <person name="Yamazoe A."/>
            <person name="Kawasaki H."/>
        </authorList>
    </citation>
    <scope>NUCLEOTIDE SEQUENCE [LARGE SCALE GENOMIC DNA]</scope>
    <source>
        <strain evidence="1 2">NBRC 15291</strain>
    </source>
</reference>
<sequence length="98" mass="11262">MSVSSRSAPIFCRYMRRRKRMAARAAMARLSRRKKTVPTLVRLNKKRKEPAIKTTEMAISTAMEAVSKRLRITKSLWWGVASLCFTLSHLTGSVTYDR</sequence>
<protein>
    <submittedName>
        <fullName evidence="1">Uncharacterized protein</fullName>
    </submittedName>
</protein>
<accession>A0ABC9ZMN3</accession>
<organism evidence="1 2">
    <name type="scientific">Corynebacterium striatum</name>
    <dbReference type="NCBI Taxonomy" id="43770"/>
    <lineage>
        <taxon>Bacteria</taxon>
        <taxon>Bacillati</taxon>
        <taxon>Actinomycetota</taxon>
        <taxon>Actinomycetes</taxon>
        <taxon>Mycobacteriales</taxon>
        <taxon>Corynebacteriaceae</taxon>
        <taxon>Corynebacterium</taxon>
    </lineage>
</organism>
<dbReference type="EMBL" id="BJLD01000002">
    <property type="protein sequence ID" value="GEA43237.1"/>
    <property type="molecule type" value="Genomic_DNA"/>
</dbReference>
<comment type="caution">
    <text evidence="1">The sequence shown here is derived from an EMBL/GenBank/DDBJ whole genome shotgun (WGS) entry which is preliminary data.</text>
</comment>
<name>A0ABC9ZMN3_CORST</name>